<evidence type="ECO:0000256" key="10">
    <source>
        <dbReference type="ARBA" id="ARBA00023163"/>
    </source>
</evidence>
<feature type="domain" description="C2H2-type" evidence="13">
    <location>
        <begin position="544"/>
        <end position="571"/>
    </location>
</feature>
<name>A0A8S4A4J8_9EUPU</name>
<evidence type="ECO:0000256" key="6">
    <source>
        <dbReference type="ARBA" id="ARBA00022771"/>
    </source>
</evidence>
<evidence type="ECO:0000256" key="1">
    <source>
        <dbReference type="ARBA" id="ARBA00003767"/>
    </source>
</evidence>
<dbReference type="FunFam" id="3.30.160.60:FF:000481">
    <property type="entry name" value="zinc finger protein 236"/>
    <property type="match status" value="1"/>
</dbReference>
<keyword evidence="11" id="KW-0539">Nucleus</keyword>
<dbReference type="Gene3D" id="3.30.160.60">
    <property type="entry name" value="Classic Zinc Finger"/>
    <property type="match status" value="13"/>
</dbReference>
<feature type="domain" description="C2H2-type" evidence="13">
    <location>
        <begin position="237"/>
        <end position="264"/>
    </location>
</feature>
<dbReference type="GO" id="GO:0008270">
    <property type="term" value="F:zinc ion binding"/>
    <property type="evidence" value="ECO:0007669"/>
    <property type="project" value="UniProtKB-KW"/>
</dbReference>
<dbReference type="EMBL" id="CAJHNH020008572">
    <property type="protein sequence ID" value="CAG5136803.1"/>
    <property type="molecule type" value="Genomic_DNA"/>
</dbReference>
<dbReference type="AlphaFoldDB" id="A0A8S4A4J8"/>
<feature type="non-terminal residue" evidence="14">
    <location>
        <position position="1"/>
    </location>
</feature>
<dbReference type="PANTHER" id="PTHR24396">
    <property type="entry name" value="ZINC FINGER PROTEIN"/>
    <property type="match status" value="1"/>
</dbReference>
<dbReference type="Proteomes" id="UP000678393">
    <property type="component" value="Unassembled WGS sequence"/>
</dbReference>
<evidence type="ECO:0000256" key="5">
    <source>
        <dbReference type="ARBA" id="ARBA00022737"/>
    </source>
</evidence>
<keyword evidence="8" id="KW-0805">Transcription regulation</keyword>
<feature type="domain" description="C2H2-type" evidence="13">
    <location>
        <begin position="656"/>
        <end position="683"/>
    </location>
</feature>
<evidence type="ECO:0000256" key="3">
    <source>
        <dbReference type="ARBA" id="ARBA00006991"/>
    </source>
</evidence>
<sequence length="901" mass="100596">MALDGHALQHIQVENVIDYAQYISHVANLDGGLQGLQGLHGLQSLPDGTTVAFIDPSVFDPSQLFDSGAIEIHHSLPDGTVDLQNCHQVILEQPVIEQIGVQAATLETLDVKPPIGKGPFNCTLCEKVFNKWNQLQRHLKSHDEDKPFRCNQCPMSYNIEDNLLLHQATHVGPDRDPVCPECGKKFSRVASLKAHIMMHEKEENLMCAECGDEFSVQHQLDRHLLEHRQESDGARTFQCRQCHQEYNKMSTLKEHMKQHYKVKASLHHRNYKRNVDRTGFFHKCQHCNKTFQKPSQLERHERIHTGERPFECYICQRTFNQKGALQMHMTKHTGARPHMCNFCPMTFAQKGNLRSHVQRVHTLNKEEHGQIYECDECSCMFRRLGSLNAHISRAHADPGECDQTTVQDIKVSLQHPLHQLTEISDASVMQDVLGLDHVGGGNDLTGSSLVDVQVIHGSLDQGTSDILQQALENSGLPSTVDDQESYSKQVGTVSSASVRSSTSATCTTTARGHMSRLGTMAVHDSATGLLKRHYIRKVNGIRWHQCTYCTKEFKKPSDLVRHIRIHTHEKPYKCTQCFRAFAVKSTLTAHIKTHSGLKEYRCDVCGKMFSTQGSLKVHLRLHTGEKPFRCNICQRSFVSSGVLKAHSRTHSGEKTHKCLVCDALFTTGGSLKRHMSTHSEVRPFMCPYCQKTFKTSVNCKKHMKTHRHELAMQHYETIKEGDGGAGAADGGEGRGDEDGEMVEVDGLTGSQTLADLDVLQEQVISHTTTVNHSDLQVVEMSQADLQAVSAASDSLAVEAGLQQAFGQGMFGHNFTLVNQQRYIELTDQGSAQEDKHGGDDVVRVQLEGQLDSQTNSSLPQSVGGQVSTQFTYQPQNWKSSLEVSTALGSGFEQQQATTIHV</sequence>
<protein>
    <recommendedName>
        <fullName evidence="13">C2H2-type domain-containing protein</fullName>
    </recommendedName>
</protein>
<evidence type="ECO:0000256" key="4">
    <source>
        <dbReference type="ARBA" id="ARBA00022723"/>
    </source>
</evidence>
<dbReference type="OrthoDB" id="6077919at2759"/>
<comment type="similarity">
    <text evidence="3">Belongs to the krueppel C2H2-type zinc-finger protein family.</text>
</comment>
<comment type="subcellular location">
    <subcellularLocation>
        <location evidence="2">Nucleus</location>
    </subcellularLocation>
</comment>
<keyword evidence="15" id="KW-1185">Reference proteome</keyword>
<keyword evidence="10" id="KW-0804">Transcription</keyword>
<feature type="domain" description="C2H2-type" evidence="13">
    <location>
        <begin position="205"/>
        <end position="232"/>
    </location>
</feature>
<dbReference type="FunFam" id="3.30.160.60:FF:000385">
    <property type="entry name" value="Zinc finger protein 236 variant"/>
    <property type="match status" value="1"/>
</dbReference>
<feature type="domain" description="C2H2-type" evidence="13">
    <location>
        <begin position="148"/>
        <end position="175"/>
    </location>
</feature>
<comment type="function">
    <text evidence="1">May be involved in transcriptional regulation.</text>
</comment>
<dbReference type="FunFam" id="3.30.160.60:FF:001818">
    <property type="entry name" value="GDNF-inducible zinc finger protein 1 isoform X1"/>
    <property type="match status" value="1"/>
</dbReference>
<dbReference type="Pfam" id="PF00096">
    <property type="entry name" value="zf-C2H2"/>
    <property type="match status" value="11"/>
</dbReference>
<dbReference type="PROSITE" id="PS50157">
    <property type="entry name" value="ZINC_FINGER_C2H2_2"/>
    <property type="match status" value="15"/>
</dbReference>
<dbReference type="GO" id="GO:0000978">
    <property type="term" value="F:RNA polymerase II cis-regulatory region sequence-specific DNA binding"/>
    <property type="evidence" value="ECO:0007669"/>
    <property type="project" value="TreeGrafter"/>
</dbReference>
<evidence type="ECO:0000256" key="2">
    <source>
        <dbReference type="ARBA" id="ARBA00004123"/>
    </source>
</evidence>
<dbReference type="InterPro" id="IPR013087">
    <property type="entry name" value="Znf_C2H2_type"/>
</dbReference>
<keyword evidence="4" id="KW-0479">Metal-binding</keyword>
<proteinExistence type="inferred from homology"/>
<evidence type="ECO:0000256" key="7">
    <source>
        <dbReference type="ARBA" id="ARBA00022833"/>
    </source>
</evidence>
<feature type="domain" description="C2H2-type" evidence="13">
    <location>
        <begin position="600"/>
        <end position="627"/>
    </location>
</feature>
<gene>
    <name evidence="14" type="ORF">CUNI_LOCUS22361</name>
</gene>
<dbReference type="GO" id="GO:0000981">
    <property type="term" value="F:DNA-binding transcription factor activity, RNA polymerase II-specific"/>
    <property type="evidence" value="ECO:0007669"/>
    <property type="project" value="TreeGrafter"/>
</dbReference>
<dbReference type="FunFam" id="3.30.160.60:FF:000376">
    <property type="entry name" value="Zinc finger protein 236"/>
    <property type="match status" value="1"/>
</dbReference>
<feature type="domain" description="C2H2-type" evidence="13">
    <location>
        <begin position="120"/>
        <end position="147"/>
    </location>
</feature>
<dbReference type="SUPFAM" id="SSF57667">
    <property type="entry name" value="beta-beta-alpha zinc fingers"/>
    <property type="match status" value="8"/>
</dbReference>
<organism evidence="14 15">
    <name type="scientific">Candidula unifasciata</name>
    <dbReference type="NCBI Taxonomy" id="100452"/>
    <lineage>
        <taxon>Eukaryota</taxon>
        <taxon>Metazoa</taxon>
        <taxon>Spiralia</taxon>
        <taxon>Lophotrochozoa</taxon>
        <taxon>Mollusca</taxon>
        <taxon>Gastropoda</taxon>
        <taxon>Heterobranchia</taxon>
        <taxon>Euthyneura</taxon>
        <taxon>Panpulmonata</taxon>
        <taxon>Eupulmonata</taxon>
        <taxon>Stylommatophora</taxon>
        <taxon>Helicina</taxon>
        <taxon>Helicoidea</taxon>
        <taxon>Geomitridae</taxon>
        <taxon>Candidula</taxon>
    </lineage>
</organism>
<feature type="domain" description="C2H2-type" evidence="13">
    <location>
        <begin position="177"/>
        <end position="204"/>
    </location>
</feature>
<dbReference type="GO" id="GO:0005634">
    <property type="term" value="C:nucleus"/>
    <property type="evidence" value="ECO:0007669"/>
    <property type="project" value="UniProtKB-SubCell"/>
</dbReference>
<evidence type="ECO:0000313" key="14">
    <source>
        <dbReference type="EMBL" id="CAG5136803.1"/>
    </source>
</evidence>
<dbReference type="InterPro" id="IPR036236">
    <property type="entry name" value="Znf_C2H2_sf"/>
</dbReference>
<feature type="domain" description="C2H2-type" evidence="13">
    <location>
        <begin position="282"/>
        <end position="309"/>
    </location>
</feature>
<keyword evidence="7" id="KW-0862">Zinc</keyword>
<keyword evidence="5" id="KW-0677">Repeat</keyword>
<evidence type="ECO:0000256" key="8">
    <source>
        <dbReference type="ARBA" id="ARBA00023015"/>
    </source>
</evidence>
<dbReference type="FunFam" id="3.30.160.60:FF:001017">
    <property type="entry name" value="Zinc finger protein 236 variant"/>
    <property type="match status" value="1"/>
</dbReference>
<feature type="domain" description="C2H2-type" evidence="13">
    <location>
        <begin position="628"/>
        <end position="655"/>
    </location>
</feature>
<accession>A0A8S4A4J8</accession>
<keyword evidence="9" id="KW-0238">DNA-binding</keyword>
<dbReference type="Pfam" id="PF13912">
    <property type="entry name" value="zf-C2H2_6"/>
    <property type="match status" value="1"/>
</dbReference>
<feature type="domain" description="C2H2-type" evidence="13">
    <location>
        <begin position="572"/>
        <end position="599"/>
    </location>
</feature>
<dbReference type="PANTHER" id="PTHR24396:SF19">
    <property type="entry name" value="FI01119P"/>
    <property type="match status" value="1"/>
</dbReference>
<evidence type="ECO:0000256" key="12">
    <source>
        <dbReference type="PROSITE-ProRule" id="PRU00042"/>
    </source>
</evidence>
<feature type="domain" description="C2H2-type" evidence="13">
    <location>
        <begin position="684"/>
        <end position="711"/>
    </location>
</feature>
<reference evidence="14" key="1">
    <citation type="submission" date="2021-04" db="EMBL/GenBank/DDBJ databases">
        <authorList>
            <consortium name="Molecular Ecology Group"/>
        </authorList>
    </citation>
    <scope>NUCLEOTIDE SEQUENCE</scope>
</reference>
<dbReference type="PROSITE" id="PS00028">
    <property type="entry name" value="ZINC_FINGER_C2H2_1"/>
    <property type="match status" value="15"/>
</dbReference>
<evidence type="ECO:0000256" key="11">
    <source>
        <dbReference type="ARBA" id="ARBA00023242"/>
    </source>
</evidence>
<dbReference type="FunFam" id="3.30.160.60:FF:000264">
    <property type="entry name" value="Zinc finger protein 236"/>
    <property type="match status" value="2"/>
</dbReference>
<comment type="caution">
    <text evidence="14">The sequence shown here is derived from an EMBL/GenBank/DDBJ whole genome shotgun (WGS) entry which is preliminary data.</text>
</comment>
<dbReference type="FunFam" id="3.30.160.60:FF:000226">
    <property type="entry name" value="Zinc finger protein 236 variant"/>
    <property type="match status" value="1"/>
</dbReference>
<evidence type="ECO:0000259" key="13">
    <source>
        <dbReference type="PROSITE" id="PS50157"/>
    </source>
</evidence>
<feature type="domain" description="C2H2-type" evidence="13">
    <location>
        <begin position="310"/>
        <end position="337"/>
    </location>
</feature>
<evidence type="ECO:0000313" key="15">
    <source>
        <dbReference type="Proteomes" id="UP000678393"/>
    </source>
</evidence>
<feature type="domain" description="C2H2-type" evidence="13">
    <location>
        <begin position="372"/>
        <end position="400"/>
    </location>
</feature>
<feature type="domain" description="C2H2-type" evidence="13">
    <location>
        <begin position="338"/>
        <end position="366"/>
    </location>
</feature>
<evidence type="ECO:0000256" key="9">
    <source>
        <dbReference type="ARBA" id="ARBA00023125"/>
    </source>
</evidence>
<dbReference type="FunFam" id="3.30.160.60:FF:002349">
    <property type="entry name" value="Zinc finger and BTB domain-containing 40"/>
    <property type="match status" value="1"/>
</dbReference>
<dbReference type="InterPro" id="IPR051643">
    <property type="entry name" value="Transcr_Reg_ZincFinger"/>
</dbReference>
<keyword evidence="6 12" id="KW-0863">Zinc-finger</keyword>
<dbReference type="SMART" id="SM00355">
    <property type="entry name" value="ZnF_C2H2"/>
    <property type="match status" value="15"/>
</dbReference>